<gene>
    <name evidence="1" type="ORF">HYS17_03825</name>
</gene>
<organism evidence="1 2">
    <name type="scientific">Micavibrio aeruginosavorus</name>
    <dbReference type="NCBI Taxonomy" id="349221"/>
    <lineage>
        <taxon>Bacteria</taxon>
        <taxon>Pseudomonadati</taxon>
        <taxon>Bdellovibrionota</taxon>
        <taxon>Bdellovibrionia</taxon>
        <taxon>Bdellovibrionales</taxon>
        <taxon>Pseudobdellovibrionaceae</taxon>
        <taxon>Micavibrio</taxon>
    </lineage>
</organism>
<sequence>MLTDNTYGLPRPRPRFVPATASPYLDGVLASTVFDLDATIAASYGGSGQTWANLTAAPADGSAKTAYDFYLGATSSAASDDPAFNGTPGDSAAYFSVDGGDFWRLAGAKPDFLDALHKTTGGTNWWLAMTIRWATSGNGLFGTGNASSAPGMNLRTTSADGSMNLRMRGDTATVTFASPAGLLTNGGDAVIIHSFNKDTSIMARWVNTRTGTTGAFVPNATSSDASGAGEIFSRGDGNFFMASGARLYSCAMGNEYLDDTKAAAIIAHLNARHNRTYA</sequence>
<proteinExistence type="predicted"/>
<accession>A0A7T5UHY2</accession>
<evidence type="ECO:0000313" key="1">
    <source>
        <dbReference type="EMBL" id="QQG36910.1"/>
    </source>
</evidence>
<dbReference type="Proteomes" id="UP000595362">
    <property type="component" value="Chromosome"/>
</dbReference>
<protein>
    <submittedName>
        <fullName evidence="1">Uncharacterized protein</fullName>
    </submittedName>
</protein>
<dbReference type="EMBL" id="CP066681">
    <property type="protein sequence ID" value="QQG36910.1"/>
    <property type="molecule type" value="Genomic_DNA"/>
</dbReference>
<dbReference type="AlphaFoldDB" id="A0A7T5UHY2"/>
<reference evidence="1 2" key="1">
    <citation type="submission" date="2020-07" db="EMBL/GenBank/DDBJ databases">
        <title>Huge and variable diversity of episymbiotic CPR bacteria and DPANN archaea in groundwater ecosystems.</title>
        <authorList>
            <person name="He C.Y."/>
            <person name="Keren R."/>
            <person name="Whittaker M."/>
            <person name="Farag I.F."/>
            <person name="Doudna J."/>
            <person name="Cate J.H.D."/>
            <person name="Banfield J.F."/>
        </authorList>
    </citation>
    <scope>NUCLEOTIDE SEQUENCE [LARGE SCALE GENOMIC DNA]</scope>
    <source>
        <strain evidence="1">NC_groundwater_70_Ag_B-0.1um_54_66</strain>
    </source>
</reference>
<evidence type="ECO:0000313" key="2">
    <source>
        <dbReference type="Proteomes" id="UP000595362"/>
    </source>
</evidence>
<name>A0A7T5UHY2_9BACT</name>